<evidence type="ECO:0000313" key="2">
    <source>
        <dbReference type="Proteomes" id="UP001595752"/>
    </source>
</evidence>
<dbReference type="RefSeq" id="WP_377912206.1">
    <property type="nucleotide sequence ID" value="NZ_JBHRZT010000020.1"/>
</dbReference>
<proteinExistence type="predicted"/>
<protein>
    <recommendedName>
        <fullName evidence="3">Flagellar hook-length control protein FliK</fullName>
    </recommendedName>
</protein>
<comment type="caution">
    <text evidence="1">The sequence shown here is derived from an EMBL/GenBank/DDBJ whole genome shotgun (WGS) entry which is preliminary data.</text>
</comment>
<evidence type="ECO:0000313" key="1">
    <source>
        <dbReference type="EMBL" id="MFC3882591.1"/>
    </source>
</evidence>
<dbReference type="EMBL" id="JBHRZT010000020">
    <property type="protein sequence ID" value="MFC3882591.1"/>
    <property type="molecule type" value="Genomic_DNA"/>
</dbReference>
<organism evidence="1 2">
    <name type="scientific">Bacillus songklensis</name>
    <dbReference type="NCBI Taxonomy" id="1069116"/>
    <lineage>
        <taxon>Bacteria</taxon>
        <taxon>Bacillati</taxon>
        <taxon>Bacillota</taxon>
        <taxon>Bacilli</taxon>
        <taxon>Bacillales</taxon>
        <taxon>Bacillaceae</taxon>
        <taxon>Bacillus</taxon>
    </lineage>
</organism>
<name>A0ABV8B073_9BACI</name>
<dbReference type="Proteomes" id="UP001595752">
    <property type="component" value="Unassembled WGS sequence"/>
</dbReference>
<evidence type="ECO:0008006" key="3">
    <source>
        <dbReference type="Google" id="ProtNLM"/>
    </source>
</evidence>
<reference evidence="2" key="1">
    <citation type="journal article" date="2019" name="Int. J. Syst. Evol. Microbiol.">
        <title>The Global Catalogue of Microorganisms (GCM) 10K type strain sequencing project: providing services to taxonomists for standard genome sequencing and annotation.</title>
        <authorList>
            <consortium name="The Broad Institute Genomics Platform"/>
            <consortium name="The Broad Institute Genome Sequencing Center for Infectious Disease"/>
            <person name="Wu L."/>
            <person name="Ma J."/>
        </authorList>
    </citation>
    <scope>NUCLEOTIDE SEQUENCE [LARGE SCALE GENOMIC DNA]</scope>
    <source>
        <strain evidence="2">CCUG 61889</strain>
    </source>
</reference>
<accession>A0ABV8B073</accession>
<sequence length="469" mass="52454">MILSSVDKLFHYVNGSQAKLVEFAPGDIIRGKVIKLFPNQTAVVEFNGSPLVAKLHAPLMNHTAYWFEVRPKVNGQLQLKVLTTPQSLAVEGENVMPLLKELHLPVTKINEKLVLSLTEKGLPLPKKEMPAISDWLSSGSKADSDFQAIEQIIKMKLPFTKEIFLSIRSLHDGSSFTQQLQTLFSFLENKQALTGEELQLKEAISRLLFPLQWEKGTEVGGTLSGLTGLTNQEKAAAENPALLRGEKGLGEVNEAKELTKAFKYILQSLGLEHEREINQYFKSGDDKALKGEFPSLKALLLQFQHQHGSGEERELVDPLIHKITGYQLLTREDGPVTSMYMQLPVLLGKEVYDVSMQWEGRQKGNGEIDPSYCRILFYLHLAHLKDTVVDVTVQNRIVNIAIINDHPCLSALTKKLGAALKENLSAIHYHLSDIKVVKSVQEQKNRGFLTKRAPVYQQTSPYSGVDLKV</sequence>
<keyword evidence="2" id="KW-1185">Reference proteome</keyword>
<gene>
    <name evidence="1" type="ORF">ACFOU2_03450</name>
</gene>